<dbReference type="KEGG" id="dpx:DAPPUDRAFT_340332"/>
<accession>E9I417</accession>
<keyword evidence="2" id="KW-1185">Reference proteome</keyword>
<protein>
    <submittedName>
        <fullName evidence="1">Uncharacterized protein</fullName>
    </submittedName>
</protein>
<organism evidence="1 2">
    <name type="scientific">Daphnia pulex</name>
    <name type="common">Water flea</name>
    <dbReference type="NCBI Taxonomy" id="6669"/>
    <lineage>
        <taxon>Eukaryota</taxon>
        <taxon>Metazoa</taxon>
        <taxon>Ecdysozoa</taxon>
        <taxon>Arthropoda</taxon>
        <taxon>Crustacea</taxon>
        <taxon>Branchiopoda</taxon>
        <taxon>Diplostraca</taxon>
        <taxon>Cladocera</taxon>
        <taxon>Anomopoda</taxon>
        <taxon>Daphniidae</taxon>
        <taxon>Daphnia</taxon>
    </lineage>
</organism>
<gene>
    <name evidence="1" type="ORF">DAPPUDRAFT_340332</name>
</gene>
<reference evidence="1 2" key="1">
    <citation type="journal article" date="2011" name="Science">
        <title>The ecoresponsive genome of Daphnia pulex.</title>
        <authorList>
            <person name="Colbourne J.K."/>
            <person name="Pfrender M.E."/>
            <person name="Gilbert D."/>
            <person name="Thomas W.K."/>
            <person name="Tucker A."/>
            <person name="Oakley T.H."/>
            <person name="Tokishita S."/>
            <person name="Aerts A."/>
            <person name="Arnold G.J."/>
            <person name="Basu M.K."/>
            <person name="Bauer D.J."/>
            <person name="Caceres C.E."/>
            <person name="Carmel L."/>
            <person name="Casola C."/>
            <person name="Choi J.H."/>
            <person name="Detter J.C."/>
            <person name="Dong Q."/>
            <person name="Dusheyko S."/>
            <person name="Eads B.D."/>
            <person name="Frohlich T."/>
            <person name="Geiler-Samerotte K.A."/>
            <person name="Gerlach D."/>
            <person name="Hatcher P."/>
            <person name="Jogdeo S."/>
            <person name="Krijgsveld J."/>
            <person name="Kriventseva E.V."/>
            <person name="Kultz D."/>
            <person name="Laforsch C."/>
            <person name="Lindquist E."/>
            <person name="Lopez J."/>
            <person name="Manak J.R."/>
            <person name="Muller J."/>
            <person name="Pangilinan J."/>
            <person name="Patwardhan R.P."/>
            <person name="Pitluck S."/>
            <person name="Pritham E.J."/>
            <person name="Rechtsteiner A."/>
            <person name="Rho M."/>
            <person name="Rogozin I.B."/>
            <person name="Sakarya O."/>
            <person name="Salamov A."/>
            <person name="Schaack S."/>
            <person name="Shapiro H."/>
            <person name="Shiga Y."/>
            <person name="Skalitzky C."/>
            <person name="Smith Z."/>
            <person name="Souvorov A."/>
            <person name="Sung W."/>
            <person name="Tang Z."/>
            <person name="Tsuchiya D."/>
            <person name="Tu H."/>
            <person name="Vos H."/>
            <person name="Wang M."/>
            <person name="Wolf Y.I."/>
            <person name="Yamagata H."/>
            <person name="Yamada T."/>
            <person name="Ye Y."/>
            <person name="Shaw J.R."/>
            <person name="Andrews J."/>
            <person name="Crease T.J."/>
            <person name="Tang H."/>
            <person name="Lucas S.M."/>
            <person name="Robertson H.M."/>
            <person name="Bork P."/>
            <person name="Koonin E.V."/>
            <person name="Zdobnov E.M."/>
            <person name="Grigoriev I.V."/>
            <person name="Lynch M."/>
            <person name="Boore J.L."/>
        </authorList>
    </citation>
    <scope>NUCLEOTIDE SEQUENCE [LARGE SCALE GENOMIC DNA]</scope>
</reference>
<dbReference type="HOGENOM" id="CLU_1305991_0_0_1"/>
<evidence type="ECO:0000313" key="1">
    <source>
        <dbReference type="EMBL" id="EFX61263.1"/>
    </source>
</evidence>
<name>E9I417_DAPPU</name>
<dbReference type="Proteomes" id="UP000000305">
    <property type="component" value="Unassembled WGS sequence"/>
</dbReference>
<dbReference type="EMBL" id="GL734865">
    <property type="protein sequence ID" value="EFX61263.1"/>
    <property type="molecule type" value="Genomic_DNA"/>
</dbReference>
<sequence>MQGGTQVVGEDLVNLRLKTVPDSSHVDDVVEKTSQRHLVVISGSRRVHPRQGKHLTSTPSHVLRVQQLVAEETALLDHHRLLSEGDVIAQPEGRTSARTVEDETGPLPLKVDIRLQPTAGDDDGIITCNFCALLGVAVEEGGLCVEDGVVGGVVDDEGDVGEGGDLLLDLGEGLVELVLLAQSVLPDEVEVRRLALHRPRQGQAQHQQQQR</sequence>
<dbReference type="InParanoid" id="E9I417"/>
<evidence type="ECO:0000313" key="2">
    <source>
        <dbReference type="Proteomes" id="UP000000305"/>
    </source>
</evidence>
<proteinExistence type="predicted"/>
<dbReference type="AlphaFoldDB" id="E9I417"/>